<evidence type="ECO:0000313" key="2">
    <source>
        <dbReference type="Proteomes" id="UP001152523"/>
    </source>
</evidence>
<dbReference type="Proteomes" id="UP001152523">
    <property type="component" value="Unassembled WGS sequence"/>
</dbReference>
<evidence type="ECO:0000313" key="1">
    <source>
        <dbReference type="EMBL" id="CAH9102243.1"/>
    </source>
</evidence>
<name>A0AAV0DIN8_9ASTE</name>
<sequence>MEEAAYMSFHPESGLQFSGTTKRAFKSSILNSAVERSISGNQEQILGNRCCSHRPSCRALSGYQARANFGQLMLPARDPVAKLSPATRHEIAVEVGEIWDYIFTFVEVGEIWERRQPLNGGSLDSRSQVGEEMAAN</sequence>
<comment type="caution">
    <text evidence="1">The sequence shown here is derived from an EMBL/GenBank/DDBJ whole genome shotgun (WGS) entry which is preliminary data.</text>
</comment>
<dbReference type="AlphaFoldDB" id="A0AAV0DIN8"/>
<gene>
    <name evidence="1" type="ORF">CEPIT_LOCUS15942</name>
</gene>
<accession>A0AAV0DIN8</accession>
<protein>
    <submittedName>
        <fullName evidence="1">Uncharacterized protein</fullName>
    </submittedName>
</protein>
<reference evidence="1" key="1">
    <citation type="submission" date="2022-07" db="EMBL/GenBank/DDBJ databases">
        <authorList>
            <person name="Macas J."/>
            <person name="Novak P."/>
            <person name="Neumann P."/>
        </authorList>
    </citation>
    <scope>NUCLEOTIDE SEQUENCE</scope>
</reference>
<dbReference type="EMBL" id="CAMAPF010000114">
    <property type="protein sequence ID" value="CAH9102243.1"/>
    <property type="molecule type" value="Genomic_DNA"/>
</dbReference>
<keyword evidence="2" id="KW-1185">Reference proteome</keyword>
<organism evidence="1 2">
    <name type="scientific">Cuscuta epithymum</name>
    <dbReference type="NCBI Taxonomy" id="186058"/>
    <lineage>
        <taxon>Eukaryota</taxon>
        <taxon>Viridiplantae</taxon>
        <taxon>Streptophyta</taxon>
        <taxon>Embryophyta</taxon>
        <taxon>Tracheophyta</taxon>
        <taxon>Spermatophyta</taxon>
        <taxon>Magnoliopsida</taxon>
        <taxon>eudicotyledons</taxon>
        <taxon>Gunneridae</taxon>
        <taxon>Pentapetalae</taxon>
        <taxon>asterids</taxon>
        <taxon>lamiids</taxon>
        <taxon>Solanales</taxon>
        <taxon>Convolvulaceae</taxon>
        <taxon>Cuscuteae</taxon>
        <taxon>Cuscuta</taxon>
        <taxon>Cuscuta subgen. Cuscuta</taxon>
    </lineage>
</organism>
<proteinExistence type="predicted"/>